<keyword evidence="3 6" id="KW-1133">Transmembrane helix</keyword>
<feature type="compositionally biased region" description="Polar residues" evidence="5">
    <location>
        <begin position="3232"/>
        <end position="3242"/>
    </location>
</feature>
<feature type="transmembrane region" description="Helical" evidence="6">
    <location>
        <begin position="20"/>
        <end position="42"/>
    </location>
</feature>
<feature type="compositionally biased region" description="Low complexity" evidence="5">
    <location>
        <begin position="2916"/>
        <end position="2944"/>
    </location>
</feature>
<reference evidence="9" key="1">
    <citation type="journal article" date="2019" name="Int. J. Syst. Evol. Microbiol.">
        <title>The Global Catalogue of Microorganisms (GCM) 10K type strain sequencing project: providing services to taxonomists for standard genome sequencing and annotation.</title>
        <authorList>
            <consortium name="The Broad Institute Genomics Platform"/>
            <consortium name="The Broad Institute Genome Sequencing Center for Infectious Disease"/>
            <person name="Wu L."/>
            <person name="Ma J."/>
        </authorList>
    </citation>
    <scope>NUCLEOTIDE SEQUENCE [LARGE SCALE GENOMIC DNA]</scope>
    <source>
        <strain evidence="9">CCTCC AB 2013263</strain>
    </source>
</reference>
<keyword evidence="4 6" id="KW-0472">Membrane</keyword>
<dbReference type="InterPro" id="IPR007452">
    <property type="entry name" value="TamB_C"/>
</dbReference>
<dbReference type="EMBL" id="JBHRZF010000154">
    <property type="protein sequence ID" value="MFC3861676.1"/>
    <property type="molecule type" value="Genomic_DNA"/>
</dbReference>
<feature type="domain" description="Translocation and assembly module TamB C-terminal" evidence="7">
    <location>
        <begin position="3139"/>
        <end position="3507"/>
    </location>
</feature>
<accession>A0ABV8A8V7</accession>
<dbReference type="RefSeq" id="WP_380078809.1">
    <property type="nucleotide sequence ID" value="NZ_JBHRZF010000154.1"/>
</dbReference>
<gene>
    <name evidence="8" type="ORF">ACFOPQ_12985</name>
</gene>
<feature type="region of interest" description="Disordered" evidence="5">
    <location>
        <begin position="2916"/>
        <end position="2951"/>
    </location>
</feature>
<comment type="subcellular location">
    <subcellularLocation>
        <location evidence="1">Membrane</location>
        <topology evidence="1">Single-pass membrane protein</topology>
    </subcellularLocation>
</comment>
<evidence type="ECO:0000256" key="5">
    <source>
        <dbReference type="SAM" id="MobiDB-lite"/>
    </source>
</evidence>
<protein>
    <submittedName>
        <fullName evidence="8">Translocation/assembly module TamB domain-containing protein</fullName>
    </submittedName>
</protein>
<dbReference type="Proteomes" id="UP001595748">
    <property type="component" value="Unassembled WGS sequence"/>
</dbReference>
<feature type="region of interest" description="Disordered" evidence="5">
    <location>
        <begin position="3214"/>
        <end position="3242"/>
    </location>
</feature>
<evidence type="ECO:0000259" key="7">
    <source>
        <dbReference type="Pfam" id="PF04357"/>
    </source>
</evidence>
<evidence type="ECO:0000256" key="4">
    <source>
        <dbReference type="ARBA" id="ARBA00023136"/>
    </source>
</evidence>
<sequence length="3567" mass="366821">MTVSRSPDTSATPRRKARKWPWVLLGAGLAVGAVVAYSPVLFGNQVLGRLGESAGVKGGRVSGPLWSPTVSDANIELPGLTATAGRANVTVVSANPLTRTARINVSVNDATVDLKLKELMSGTGQTSAGGGNGWKIIVDRVDVQNTRLNVDGQGANIPSVTARVTRDASGKILVHGRTPEGPLSAQVKVADSREGANRFTVNFDADARIAREYWKGIEGGWLRGQYVFGDGPVRGDVKVFRGLLRVPEAKFVTVKNVTGTAIHRGDNIAIDLSGTGWNGPVTAKGGVDLKAQNWTVTADAAPTVAGLAHALNTTGQGGLKLRVTAGGWSTVRVKAYAQGAGTLAGAAFSNAKAEYTFLNRDGQHTPQTNDLSFSADTGLSGKQRLEGQWAFQRKGNATWKGDFAGKPLDIAATIDEKNLVALRGTGLGGPLAGTFNPEDQQLNANLRPTFAAAKADITLSGTPENLTAVVRNGAAGPFPLSGTAHLTKTGVTADFGTVQLSLDQHFRGSWQARNLTGAGVTLGGSGQLDATRGNVTGNVQATVPGVTQQLSGPLKLNYIEQRGTYRPDGQVLTWQGDQFGLKVGDLAVTGGARLSGDLRVDNKLNAFGNLRVVGSGYDLSATASGQSARVRGTAAGLPVRADAQLQAPYLTTVSIPGTDVRGVLNVNERVNFTLNSRQDTLRGVIDGERVNVAGRVNLAALGPVLPTRNLSGLVEVNAVRTGGSTRLNVQTVRPLRLDAGGPAVNIGHLGVNLDGNLRGTWQVRGLSGAGAAASGAGRVDLNSGNLAGDVQADIPGIARQLSGPLSLNFKENRGEFRPSGQVLSWQGQNVRVQANNLPLSVGAKVSGDMRVDGNLNAFGTLRASGTGYDLTAEARGEQATLRGTAGGVKVVADTFLKAPYRTTARLEGTDIRATFSVQNGVRFSVSTLGDTASGVLNGPNLKASGRVNLAALRPLLPLKDLGGTLDLKLAGRDGTARVNVVTSGTNIRGTLTRATGTDAFGRVLANLTATLPDVNGERPAARMTGQVYPDVQAGGTVTYQQQKLNVVVGGPYGALAARVTGRTGELSFGGVSLPAQTVNIRGTLTPTLSASGTWGDLSATYDGTTGLTRVTGAQALTAFGQNGQVRGRATWGPGFRGAVDVRGVLDQYSVAASGPWNRLNVLLTDGEGLRGTGTASLPAGRYDIDVNGPLTVPGQGTLIVNGNVQGTGANPRGTVLVRDPRGGQARVTLNGFDNLDVTAQRLTLAGQTLDGNLTARNGILSGTLQAGPLNVVAANGRIRATGNVSGNEIVASGRLTLPATVSDLNVRVEGPYLAAQASGSVANLRGQVNLKAQRLGSPQLGLLIPAQTLPVTASLTGARANIAGLVYQGGNWSGRTALAYALQTEAAVRQAGKLTLAGGGSTLAALPSGPLEGRVQVLPALGGTVSARLAPFMGVLPENLRAHVQPGRLVAQVRATGTDLTLQQTRYLQQPLGLDAHVDWRSGIQVQGALTHPGSRLPVRFDGKNLTVQGATLDARALQPVLDGASGRVTLDLNVPEMQFDRATGQAGVDLALQGQRAVGRVTLRGGQLAANLTSTLSGYDVRLLGPIYPRANATLQVSQGTRTRVNAVLQGDAAQTIRLRAQGTVQDQPLDITALASGLTGNTSSVKAAGSYAGAALEVALNRGGGAGLQAWKASGTVNVPDLRPLANTAGHVNAVLGGTLADLNLLASGQAAGVDFTAPARFRNGVLSVQNAKASLTQGNVTASGNLFPNLALNARADVKEGLPGQYAAQVTGSFSRPDVRVQGQLGTAVNGLDVAGTTLEARLFGKAWKAEFTGSKMNGTVRGQLDSGAVAGLQNASLNLNTRYAADGNDVRLRGPLGWNARLGWLGNLRVTGDVPGGPLDAIFTGNGPLTATGTLGIGAKQAGFNAALPANLPLKPAGTLTVTRLDAGAFWGRAGQVQATGTATLGGSAWNRVEATFAGQLTDTAGELSGELKARYAAGNVDATLQGPRVTGAATLRDGRYDATLKSDTLHLARLLPENSGVDDLTFAGTALVRGSAAGGPEVVNLQNVALRGTHAQSGPFSLYGSAQYQPRGEVLKADLRGSLRGGLISAVGELPGGLNVQVNGVPTSYAEAASFGTGKLDGTLTLTGPASNPFLSGNLNVLTDELAARLSVSGRARDPRLNATAALKGETTGTLYAEAQNFDFQKGTAQTRVYGTVKNGQNLADVNLSGVWPDLGGTVQAKVDGLTQPVRLSGDGRGGYAVNAGRLGSGNIQLKRTNSLIPELSGNLNLKPLTLVDGAKGQADVAITLGGNLNAPTVAGSITTVGAEVSGVTLVDTTGSIAGTLQNLTGTLRQGTQTVGTLSGQTLTLTDFGVKAADSTIKASGTAKLNGVADLALTSLGAVQGTLKVDYAGSVLKASGNIATQGFTSALNVQASQKSGWVGTARVTGGPNGLLSQPAELKVGGPLGQPLLTGQAGLLGAQARIVASQKLVNVRLVDGPGATASGAVQLQPDAAGQWRWSGATSLTRPELSLSVTPSGPLADPQVILSVRRGEWRASGTASKENADLNVTDGEANGRVTWQMDAAGQQGQLGVNLPGLNLGKLDVKGLNGIVTASGTLSTREQNGKLAFTVKQFTTPQELPLLGLQPAGDISGQVSLAAGIPRIQATAALNVGTLNVNATQVKVNGQNRWTGTLGGNIRKDQGNLLVNLSADTGGLHGKVNATNYVVSVSGQSTTVNGTLNLNGQTFNATGRIGDGRGSLSASGGIADALPLLENIVAVKPTDDGYTARAVLNDLDIERLKVAPGLSGKLSGEANLNDGGGTFFVKSDALKLGPKILPVRIEGTQATGSWRLRGFLGETEFTAGLDARSEVFGQASLRALPLGALVGALTDTNPGEGVVTGLARFRFPLADPAAGRVNIVAERIRVSTAPATAPATASTTAPTTAPSTAPTPATASTPGGPVPVTETLTGNGTLDYADRELRNINVQLSGAGTWDVRGQYTREKVDLNAVFTGTTFTPVLRLLPGLAGLEPSLKGTVRLSAAGTYDRPRGLFRAEGVQGSLAGLSVQVPLFAGELPDSGAFTAGGRVLTGGTVATDGTLDLSGQLTLGKLSGTRLKFSGLLAPEALGALPNTTATIEQSGDGETWNLNAQSVSTNPVTGAGALTLKGTLTPRWDLTLNAQNYNLPLSAVYAKESALTGTLKAVDDGQFIHVSGAADFARLTLGRVNAPNTIPAPQDGRVTEGEDTPVNNSNSPLPEQFTTFPTAGEGDTAETPRRTLPLLERLLLEDIRLTAPNGIRVDENLARAEFGTQGLVISGTGARPRIEGKIESQRGSIFLRENEFQIAEGNVTFAGNSVYPTFHILAQGTVPSSTTRQRVPISLTLDGDFRTVNGRPDVLYLKTVLACSNAADPNCVNPGTGTAYNEAELYALVATGVPNLASLPDNLTALGSSALQTALNVFVLGEVERTLARALGVDVFRLTPTLATDGTLNATFTVGSYLTRNLFLQYQVDLTGAGLIDATYTTPDGKFTLKASTPLSGLDLQTIRPSFSAAYNVSNASFSVGVTSKPTSTQFNFGVSYRLR</sequence>
<name>A0ABV8A8V7_9DEIO</name>
<evidence type="ECO:0000313" key="9">
    <source>
        <dbReference type="Proteomes" id="UP001595748"/>
    </source>
</evidence>
<evidence type="ECO:0000256" key="6">
    <source>
        <dbReference type="SAM" id="Phobius"/>
    </source>
</evidence>
<comment type="caution">
    <text evidence="8">The sequence shown here is derived from an EMBL/GenBank/DDBJ whole genome shotgun (WGS) entry which is preliminary data.</text>
</comment>
<keyword evidence="9" id="KW-1185">Reference proteome</keyword>
<keyword evidence="2 6" id="KW-0812">Transmembrane</keyword>
<proteinExistence type="predicted"/>
<dbReference type="Pfam" id="PF04357">
    <property type="entry name" value="TamB"/>
    <property type="match status" value="1"/>
</dbReference>
<evidence type="ECO:0000313" key="8">
    <source>
        <dbReference type="EMBL" id="MFC3861676.1"/>
    </source>
</evidence>
<evidence type="ECO:0000256" key="2">
    <source>
        <dbReference type="ARBA" id="ARBA00022692"/>
    </source>
</evidence>
<organism evidence="8 9">
    <name type="scientific">Deinococcus antarcticus</name>
    <dbReference type="NCBI Taxonomy" id="1298767"/>
    <lineage>
        <taxon>Bacteria</taxon>
        <taxon>Thermotogati</taxon>
        <taxon>Deinococcota</taxon>
        <taxon>Deinococci</taxon>
        <taxon>Deinococcales</taxon>
        <taxon>Deinococcaceae</taxon>
        <taxon>Deinococcus</taxon>
    </lineage>
</organism>
<evidence type="ECO:0000256" key="3">
    <source>
        <dbReference type="ARBA" id="ARBA00022989"/>
    </source>
</evidence>
<evidence type="ECO:0000256" key="1">
    <source>
        <dbReference type="ARBA" id="ARBA00004167"/>
    </source>
</evidence>